<keyword evidence="6" id="KW-1185">Reference proteome</keyword>
<evidence type="ECO:0000256" key="4">
    <source>
        <dbReference type="SAM" id="MobiDB-lite"/>
    </source>
</evidence>
<dbReference type="Gene3D" id="3.40.50.720">
    <property type="entry name" value="NAD(P)-binding Rossmann-like Domain"/>
    <property type="match status" value="1"/>
</dbReference>
<gene>
    <name evidence="5" type="ORF">RM844_16090</name>
</gene>
<evidence type="ECO:0000256" key="2">
    <source>
        <dbReference type="ARBA" id="ARBA00023002"/>
    </source>
</evidence>
<dbReference type="EC" id="1.-.-.-" evidence="5"/>
<dbReference type="EMBL" id="JAVREO010000008">
    <property type="protein sequence ID" value="MDT0267805.1"/>
    <property type="molecule type" value="Genomic_DNA"/>
</dbReference>
<comment type="caution">
    <text evidence="5">The sequence shown here is derived from an EMBL/GenBank/DDBJ whole genome shotgun (WGS) entry which is preliminary data.</text>
</comment>
<dbReference type="PANTHER" id="PTHR44196">
    <property type="entry name" value="DEHYDROGENASE/REDUCTASE SDR FAMILY MEMBER 7B"/>
    <property type="match status" value="1"/>
</dbReference>
<dbReference type="InterPro" id="IPR002347">
    <property type="entry name" value="SDR_fam"/>
</dbReference>
<evidence type="ECO:0000313" key="5">
    <source>
        <dbReference type="EMBL" id="MDT0267805.1"/>
    </source>
</evidence>
<accession>A0ABU2JS49</accession>
<dbReference type="SUPFAM" id="SSF51735">
    <property type="entry name" value="NAD(P)-binding Rossmann-fold domains"/>
    <property type="match status" value="1"/>
</dbReference>
<reference evidence="6" key="1">
    <citation type="submission" date="2023-07" db="EMBL/GenBank/DDBJ databases">
        <title>30 novel species of actinomycetes from the DSMZ collection.</title>
        <authorList>
            <person name="Nouioui I."/>
        </authorList>
    </citation>
    <scope>NUCLEOTIDE SEQUENCE [LARGE SCALE GENOMIC DNA]</scope>
    <source>
        <strain evidence="6">DSM 44915</strain>
    </source>
</reference>
<sequence length="276" mass="29112">MTTALVTGASAGIGAAFARRLAGDGLDLILVARNGERLAAQAAELTERYGVAVTALPADLATDAGIDAVAERLADPDRPVDVLVNNAGFGLGGGFLRASLAEELRMLRVHCEAVLRLTSAAAPGMRERGRGWVVNVSSVAAFVPRGTYGASKAWVVRFTEGVALELAGSGVRLMALCPGFVRTEFHQRAEMDMTALPDWMWLDADRVVAAGLRDLARGRVVSVPDVRYKALLGAARLLPVAALGRVSARAGREFGPRRRGERAGRFARRGTARPGG</sequence>
<protein>
    <submittedName>
        <fullName evidence="5">SDR family oxidoreductase</fullName>
        <ecNumber evidence="5">1.-.-.-</ecNumber>
    </submittedName>
</protein>
<dbReference type="PRINTS" id="PR00081">
    <property type="entry name" value="GDHRDH"/>
</dbReference>
<evidence type="ECO:0000256" key="1">
    <source>
        <dbReference type="ARBA" id="ARBA00006484"/>
    </source>
</evidence>
<comment type="similarity">
    <text evidence="1 3">Belongs to the short-chain dehydrogenases/reductases (SDR) family.</text>
</comment>
<dbReference type="PIRSF" id="PIRSF000126">
    <property type="entry name" value="11-beta-HSD1"/>
    <property type="match status" value="1"/>
</dbReference>
<proteinExistence type="inferred from homology"/>
<dbReference type="Proteomes" id="UP001183410">
    <property type="component" value="Unassembled WGS sequence"/>
</dbReference>
<dbReference type="PRINTS" id="PR00080">
    <property type="entry name" value="SDRFAMILY"/>
</dbReference>
<feature type="region of interest" description="Disordered" evidence="4">
    <location>
        <begin position="254"/>
        <end position="276"/>
    </location>
</feature>
<dbReference type="GO" id="GO:0016491">
    <property type="term" value="F:oxidoreductase activity"/>
    <property type="evidence" value="ECO:0007669"/>
    <property type="project" value="UniProtKB-KW"/>
</dbReference>
<feature type="compositionally biased region" description="Basic residues" evidence="4">
    <location>
        <begin position="265"/>
        <end position="276"/>
    </location>
</feature>
<name>A0ABU2JS49_9ACTN</name>
<dbReference type="InterPro" id="IPR036291">
    <property type="entry name" value="NAD(P)-bd_dom_sf"/>
</dbReference>
<dbReference type="RefSeq" id="WP_311667875.1">
    <property type="nucleotide sequence ID" value="NZ_JAVREO010000008.1"/>
</dbReference>
<dbReference type="CDD" id="cd05233">
    <property type="entry name" value="SDR_c"/>
    <property type="match status" value="1"/>
</dbReference>
<organism evidence="5 6">
    <name type="scientific">Streptomyces chisholmiae</name>
    <dbReference type="NCBI Taxonomy" id="3075540"/>
    <lineage>
        <taxon>Bacteria</taxon>
        <taxon>Bacillati</taxon>
        <taxon>Actinomycetota</taxon>
        <taxon>Actinomycetes</taxon>
        <taxon>Kitasatosporales</taxon>
        <taxon>Streptomycetaceae</taxon>
        <taxon>Streptomyces</taxon>
    </lineage>
</organism>
<dbReference type="PANTHER" id="PTHR44196:SF2">
    <property type="entry name" value="SHORT-CHAIN DEHYDROGENASE-RELATED"/>
    <property type="match status" value="1"/>
</dbReference>
<evidence type="ECO:0000256" key="3">
    <source>
        <dbReference type="RuleBase" id="RU000363"/>
    </source>
</evidence>
<feature type="compositionally biased region" description="Basic and acidic residues" evidence="4">
    <location>
        <begin position="254"/>
        <end position="264"/>
    </location>
</feature>
<evidence type="ECO:0000313" key="6">
    <source>
        <dbReference type="Proteomes" id="UP001183410"/>
    </source>
</evidence>
<keyword evidence="2 5" id="KW-0560">Oxidoreductase</keyword>
<dbReference type="Pfam" id="PF00106">
    <property type="entry name" value="adh_short"/>
    <property type="match status" value="1"/>
</dbReference>